<evidence type="ECO:0000256" key="1">
    <source>
        <dbReference type="SAM" id="Phobius"/>
    </source>
</evidence>
<dbReference type="EMBL" id="BOMG01000115">
    <property type="protein sequence ID" value="GID60831.1"/>
    <property type="molecule type" value="Genomic_DNA"/>
</dbReference>
<proteinExistence type="predicted"/>
<comment type="caution">
    <text evidence="2">The sequence shown here is derived from an EMBL/GenBank/DDBJ whole genome shotgun (WGS) entry which is preliminary data.</text>
</comment>
<evidence type="ECO:0000313" key="2">
    <source>
        <dbReference type="EMBL" id="GID60831.1"/>
    </source>
</evidence>
<keyword evidence="1" id="KW-0812">Transmembrane</keyword>
<keyword evidence="1" id="KW-0472">Membrane</keyword>
<name>A0ABQ3XQQ4_9ACTN</name>
<sequence length="259" mass="28675">MRLTSVEQVAPLMLITIDDLKRSLSRRLTYALASGALIAVAAAATLIIWHESTTRALGIEGYKTLLQLLLVVVLGGGVSLLYQAFNRQAELQAERLRLAEGRATAIRETRQRYLAELVVLYNAVKRSRRLLRARAQIHTTAGDGRLRLATYDEQLQLLLDAQLGLELMIRTMNAEGEVFDGVPQLVPSLKSTEKYLRELITEYEAVMPRVQPGATEITTPPKLADFIGPYEHSEFRPGFIRPVQAAMAAVESLITAPPA</sequence>
<keyword evidence="1" id="KW-1133">Transmembrane helix</keyword>
<feature type="transmembrane region" description="Helical" evidence="1">
    <location>
        <begin position="28"/>
        <end position="49"/>
    </location>
</feature>
<gene>
    <name evidence="2" type="ORF">Aco03nite_092350</name>
</gene>
<evidence type="ECO:0000313" key="3">
    <source>
        <dbReference type="Proteomes" id="UP000612282"/>
    </source>
</evidence>
<reference evidence="2 3" key="1">
    <citation type="submission" date="2021-01" db="EMBL/GenBank/DDBJ databases">
        <title>Whole genome shotgun sequence of Actinoplanes couchii NBRC 106145.</title>
        <authorList>
            <person name="Komaki H."/>
            <person name="Tamura T."/>
        </authorList>
    </citation>
    <scope>NUCLEOTIDE SEQUENCE [LARGE SCALE GENOMIC DNA]</scope>
    <source>
        <strain evidence="2 3">NBRC 106145</strain>
    </source>
</reference>
<dbReference type="Proteomes" id="UP000612282">
    <property type="component" value="Unassembled WGS sequence"/>
</dbReference>
<feature type="transmembrane region" description="Helical" evidence="1">
    <location>
        <begin position="64"/>
        <end position="85"/>
    </location>
</feature>
<protein>
    <recommendedName>
        <fullName evidence="4">LemA family protein</fullName>
    </recommendedName>
</protein>
<keyword evidence="3" id="KW-1185">Reference proteome</keyword>
<evidence type="ECO:0008006" key="4">
    <source>
        <dbReference type="Google" id="ProtNLM"/>
    </source>
</evidence>
<organism evidence="2 3">
    <name type="scientific">Actinoplanes couchii</name>
    <dbReference type="NCBI Taxonomy" id="403638"/>
    <lineage>
        <taxon>Bacteria</taxon>
        <taxon>Bacillati</taxon>
        <taxon>Actinomycetota</taxon>
        <taxon>Actinomycetes</taxon>
        <taxon>Micromonosporales</taxon>
        <taxon>Micromonosporaceae</taxon>
        <taxon>Actinoplanes</taxon>
    </lineage>
</organism>
<accession>A0ABQ3XQQ4</accession>